<feature type="compositionally biased region" description="Basic residues" evidence="1">
    <location>
        <begin position="15"/>
        <end position="24"/>
    </location>
</feature>
<feature type="compositionally biased region" description="Polar residues" evidence="1">
    <location>
        <begin position="1"/>
        <end position="11"/>
    </location>
</feature>
<gene>
    <name evidence="2" type="ORF">CRENBAI_025025</name>
</gene>
<keyword evidence="3" id="KW-1185">Reference proteome</keyword>
<dbReference type="Proteomes" id="UP001311232">
    <property type="component" value="Unassembled WGS sequence"/>
</dbReference>
<name>A0AAV9R8R0_9TELE</name>
<comment type="caution">
    <text evidence="2">The sequence shown here is derived from an EMBL/GenBank/DDBJ whole genome shotgun (WGS) entry which is preliminary data.</text>
</comment>
<feature type="non-terminal residue" evidence="2">
    <location>
        <position position="1"/>
    </location>
</feature>
<feature type="compositionally biased region" description="Basic residues" evidence="1">
    <location>
        <begin position="44"/>
        <end position="54"/>
    </location>
</feature>
<evidence type="ECO:0000313" key="2">
    <source>
        <dbReference type="EMBL" id="KAK5606221.1"/>
    </source>
</evidence>
<evidence type="ECO:0000313" key="3">
    <source>
        <dbReference type="Proteomes" id="UP001311232"/>
    </source>
</evidence>
<feature type="region of interest" description="Disordered" evidence="1">
    <location>
        <begin position="1"/>
        <end position="54"/>
    </location>
</feature>
<dbReference type="EMBL" id="JAHHUM010002096">
    <property type="protein sequence ID" value="KAK5606221.1"/>
    <property type="molecule type" value="Genomic_DNA"/>
</dbReference>
<proteinExistence type="predicted"/>
<reference evidence="2 3" key="1">
    <citation type="submission" date="2021-06" db="EMBL/GenBank/DDBJ databases">
        <authorList>
            <person name="Palmer J.M."/>
        </authorList>
    </citation>
    <scope>NUCLEOTIDE SEQUENCE [LARGE SCALE GENOMIC DNA]</scope>
    <source>
        <strain evidence="2 3">MEX-2019</strain>
        <tissue evidence="2">Muscle</tissue>
    </source>
</reference>
<organism evidence="2 3">
    <name type="scientific">Crenichthys baileyi</name>
    <name type="common">White River springfish</name>
    <dbReference type="NCBI Taxonomy" id="28760"/>
    <lineage>
        <taxon>Eukaryota</taxon>
        <taxon>Metazoa</taxon>
        <taxon>Chordata</taxon>
        <taxon>Craniata</taxon>
        <taxon>Vertebrata</taxon>
        <taxon>Euteleostomi</taxon>
        <taxon>Actinopterygii</taxon>
        <taxon>Neopterygii</taxon>
        <taxon>Teleostei</taxon>
        <taxon>Neoteleostei</taxon>
        <taxon>Acanthomorphata</taxon>
        <taxon>Ovalentaria</taxon>
        <taxon>Atherinomorphae</taxon>
        <taxon>Cyprinodontiformes</taxon>
        <taxon>Goodeidae</taxon>
        <taxon>Crenichthys</taxon>
    </lineage>
</organism>
<accession>A0AAV9R8R0</accession>
<sequence>LDVRNAHQTLEISKRTTRKTHHNAPRQMRETRHRTSRHPEMHVHHGLFMKTRRP</sequence>
<evidence type="ECO:0000256" key="1">
    <source>
        <dbReference type="SAM" id="MobiDB-lite"/>
    </source>
</evidence>
<protein>
    <submittedName>
        <fullName evidence="2">Uncharacterized protein</fullName>
    </submittedName>
</protein>
<dbReference type="AlphaFoldDB" id="A0AAV9R8R0"/>